<evidence type="ECO:0000313" key="19">
    <source>
        <dbReference type="Proteomes" id="UP001085076"/>
    </source>
</evidence>
<feature type="region of interest" description="Disordered" evidence="17">
    <location>
        <begin position="1"/>
        <end position="31"/>
    </location>
</feature>
<protein>
    <recommendedName>
        <fullName evidence="9">Protein farnesyltransferase/geranylgeranyltransferase type-1 subunit alpha</fullName>
        <ecNumber evidence="4">2.5.1.58</ecNumber>
        <ecNumber evidence="3">2.5.1.59</ecNumber>
    </recommendedName>
    <alternativeName>
        <fullName evidence="12">CAAX farnesyltransferase subunit alpha</fullName>
    </alternativeName>
    <alternativeName>
        <fullName evidence="11">FTase-alpha</fullName>
    </alternativeName>
    <alternativeName>
        <fullName evidence="10">Ras proteins prenyltransferase subunit alpha</fullName>
    </alternativeName>
    <alternativeName>
        <fullName evidence="13">Type I protein geranyl-geranyltransferase subunit alpha</fullName>
    </alternativeName>
</protein>
<evidence type="ECO:0000256" key="12">
    <source>
        <dbReference type="ARBA" id="ARBA00043086"/>
    </source>
</evidence>
<dbReference type="EC" id="2.5.1.59" evidence="3"/>
<keyword evidence="8" id="KW-0460">Magnesium</keyword>
<reference evidence="18" key="2">
    <citation type="journal article" date="2022" name="Hortic Res">
        <title>The genome of Dioscorea zingiberensis sheds light on the biosynthesis, origin and evolution of the medicinally important diosgenin saponins.</title>
        <authorList>
            <person name="Li Y."/>
            <person name="Tan C."/>
            <person name="Li Z."/>
            <person name="Guo J."/>
            <person name="Li S."/>
            <person name="Chen X."/>
            <person name="Wang C."/>
            <person name="Dai X."/>
            <person name="Yang H."/>
            <person name="Song W."/>
            <person name="Hou L."/>
            <person name="Xu J."/>
            <person name="Tong Z."/>
            <person name="Xu A."/>
            <person name="Yuan X."/>
            <person name="Wang W."/>
            <person name="Yang Q."/>
            <person name="Chen L."/>
            <person name="Sun Z."/>
            <person name="Wang K."/>
            <person name="Pan B."/>
            <person name="Chen J."/>
            <person name="Bao Y."/>
            <person name="Liu F."/>
            <person name="Qi X."/>
            <person name="Gang D.R."/>
            <person name="Wen J."/>
            <person name="Li J."/>
        </authorList>
    </citation>
    <scope>NUCLEOTIDE SEQUENCE</scope>
    <source>
        <strain evidence="18">Dzin_1.0</strain>
    </source>
</reference>
<evidence type="ECO:0000256" key="4">
    <source>
        <dbReference type="ARBA" id="ARBA00012702"/>
    </source>
</evidence>
<evidence type="ECO:0000256" key="14">
    <source>
        <dbReference type="ARBA" id="ARBA00050225"/>
    </source>
</evidence>
<keyword evidence="19" id="KW-1185">Reference proteome</keyword>
<keyword evidence="6" id="KW-0808">Transferase</keyword>
<dbReference type="EC" id="2.5.1.58" evidence="4"/>
<accession>A0A9D5CGC9</accession>
<dbReference type="GO" id="GO:0004660">
    <property type="term" value="F:protein farnesyltransferase activity"/>
    <property type="evidence" value="ECO:0007669"/>
    <property type="project" value="UniProtKB-EC"/>
</dbReference>
<dbReference type="GO" id="GO:0004662">
    <property type="term" value="F:CAAX-protein geranylgeranyltransferase activity"/>
    <property type="evidence" value="ECO:0007669"/>
    <property type="project" value="UniProtKB-EC"/>
</dbReference>
<evidence type="ECO:0000256" key="10">
    <source>
        <dbReference type="ARBA" id="ARBA00041392"/>
    </source>
</evidence>
<dbReference type="PANTHER" id="PTHR11129:SF1">
    <property type="entry name" value="PROTEIN FARNESYLTRANSFERASE_GERANYLGERANYLTRANSFERASE TYPE-1 SUBUNIT ALPHA"/>
    <property type="match status" value="1"/>
</dbReference>
<evidence type="ECO:0000256" key="3">
    <source>
        <dbReference type="ARBA" id="ARBA00012700"/>
    </source>
</evidence>
<evidence type="ECO:0000256" key="8">
    <source>
        <dbReference type="ARBA" id="ARBA00022842"/>
    </source>
</evidence>
<evidence type="ECO:0000256" key="5">
    <source>
        <dbReference type="ARBA" id="ARBA00022602"/>
    </source>
</evidence>
<dbReference type="FunFam" id="1.25.40.120:FF:000004">
    <property type="entry name" value="Protein farnesyltransferase/geranylgeranyltransferase type-1 subunit alpha"/>
    <property type="match status" value="1"/>
</dbReference>
<evidence type="ECO:0000256" key="9">
    <source>
        <dbReference type="ARBA" id="ARBA00040965"/>
    </source>
</evidence>
<gene>
    <name evidence="18" type="ORF">J5N97_020288</name>
</gene>
<dbReference type="Gene3D" id="1.25.40.120">
    <property type="entry name" value="Protein prenylyltransferase"/>
    <property type="match status" value="1"/>
</dbReference>
<sequence length="331" mass="38364">MSSDDGEERVPLSRRPEWADVRPLPQDDGPNPVVPIAYREDFREAMDYFRAVYLADERSLRSLNLTSEVIAMNPGNYTVWHFRRLVLETLNVGLLEERDYVDHVAEHNSKNYQIWHHRRWLAEKLGPKAANKELEFTKKILTIDAKNYHAWSHRQWVLQALGGWDDELDYCQKLIEDDVFNNSAWNQRYFVITRSPFLGGLQASRESEVSYAIEAIMANPENESPWRYLRGLYKNDIDQFLSDNHVSEACLKVLKSGHNFLFALSLFLDLLCFGFQPSDEFKRVVEGLRNSVASSSDANLATSVCNILETVDPLRANYWAWRRSTLPSIVC</sequence>
<dbReference type="OrthoDB" id="272289at2759"/>
<evidence type="ECO:0000256" key="17">
    <source>
        <dbReference type="SAM" id="MobiDB-lite"/>
    </source>
</evidence>
<dbReference type="EMBL" id="JAGGNH010000005">
    <property type="protein sequence ID" value="KAJ0972329.1"/>
    <property type="molecule type" value="Genomic_DNA"/>
</dbReference>
<evidence type="ECO:0000313" key="18">
    <source>
        <dbReference type="EMBL" id="KAJ0972329.1"/>
    </source>
</evidence>
<comment type="catalytic activity">
    <reaction evidence="15">
        <text>geranylgeranyl diphosphate + L-cysteinyl-[protein] = S-geranylgeranyl-L-cysteinyl-[protein] + diphosphate</text>
        <dbReference type="Rhea" id="RHEA:21240"/>
        <dbReference type="Rhea" id="RHEA-COMP:10131"/>
        <dbReference type="Rhea" id="RHEA-COMP:11537"/>
        <dbReference type="ChEBI" id="CHEBI:29950"/>
        <dbReference type="ChEBI" id="CHEBI:33019"/>
        <dbReference type="ChEBI" id="CHEBI:57533"/>
        <dbReference type="ChEBI" id="CHEBI:86021"/>
        <dbReference type="EC" id="2.5.1.59"/>
    </reaction>
</comment>
<proteinExistence type="inferred from homology"/>
<name>A0A9D5CGC9_9LILI</name>
<comment type="catalytic activity">
    <reaction evidence="14">
        <text>L-cysteinyl-[protein] + (2E,6E)-farnesyl diphosphate = S-(2E,6E)-farnesyl-L-cysteinyl-[protein] + diphosphate</text>
        <dbReference type="Rhea" id="RHEA:13345"/>
        <dbReference type="Rhea" id="RHEA-COMP:10131"/>
        <dbReference type="Rhea" id="RHEA-COMP:11535"/>
        <dbReference type="ChEBI" id="CHEBI:29950"/>
        <dbReference type="ChEBI" id="CHEBI:33019"/>
        <dbReference type="ChEBI" id="CHEBI:86019"/>
        <dbReference type="ChEBI" id="CHEBI:175763"/>
        <dbReference type="EC" id="2.5.1.58"/>
    </reaction>
</comment>
<dbReference type="InterPro" id="IPR002088">
    <property type="entry name" value="Prenyl_trans_a"/>
</dbReference>
<dbReference type="PROSITE" id="PS51147">
    <property type="entry name" value="PFTA"/>
    <property type="match status" value="5"/>
</dbReference>
<comment type="function">
    <text evidence="16">Essential subunit of both the farnesyltransferase and the geranylgeranyltransferase complex. Contributes to the transfer of a farnesyl or geranylgeranyl moiety from farnesyl or geranylgeranyl diphosphate to a cysteine at the fourth position from the C-terminus of several proteins having the C-terminal sequence Cys-aliphatic-aliphatic-X.</text>
</comment>
<feature type="compositionally biased region" description="Basic and acidic residues" evidence="17">
    <location>
        <begin position="8"/>
        <end position="20"/>
    </location>
</feature>
<keyword evidence="5" id="KW-0637">Prenyltransferase</keyword>
<dbReference type="Proteomes" id="UP001085076">
    <property type="component" value="Miscellaneous, Linkage group lg05"/>
</dbReference>
<evidence type="ECO:0000256" key="6">
    <source>
        <dbReference type="ARBA" id="ARBA00022679"/>
    </source>
</evidence>
<organism evidence="18 19">
    <name type="scientific">Dioscorea zingiberensis</name>
    <dbReference type="NCBI Taxonomy" id="325984"/>
    <lineage>
        <taxon>Eukaryota</taxon>
        <taxon>Viridiplantae</taxon>
        <taxon>Streptophyta</taxon>
        <taxon>Embryophyta</taxon>
        <taxon>Tracheophyta</taxon>
        <taxon>Spermatophyta</taxon>
        <taxon>Magnoliopsida</taxon>
        <taxon>Liliopsida</taxon>
        <taxon>Dioscoreales</taxon>
        <taxon>Dioscoreaceae</taxon>
        <taxon>Dioscorea</taxon>
    </lineage>
</organism>
<evidence type="ECO:0000256" key="2">
    <source>
        <dbReference type="ARBA" id="ARBA00006734"/>
    </source>
</evidence>
<dbReference type="PANTHER" id="PTHR11129">
    <property type="entry name" value="PROTEIN FARNESYLTRANSFERASE ALPHA SUBUNIT/RAB GERANYLGERANYL TRANSFERASE ALPHA SUBUNIT"/>
    <property type="match status" value="1"/>
</dbReference>
<evidence type="ECO:0000256" key="15">
    <source>
        <dbReference type="ARBA" id="ARBA00050428"/>
    </source>
</evidence>
<dbReference type="Pfam" id="PF01239">
    <property type="entry name" value="PPTA"/>
    <property type="match status" value="5"/>
</dbReference>
<evidence type="ECO:0000256" key="16">
    <source>
        <dbReference type="ARBA" id="ARBA00055749"/>
    </source>
</evidence>
<evidence type="ECO:0000256" key="11">
    <source>
        <dbReference type="ARBA" id="ARBA00042436"/>
    </source>
</evidence>
<comment type="cofactor">
    <cofactor evidence="1">
        <name>Mg(2+)</name>
        <dbReference type="ChEBI" id="CHEBI:18420"/>
    </cofactor>
</comment>
<dbReference type="AlphaFoldDB" id="A0A9D5CGC9"/>
<evidence type="ECO:0000256" key="1">
    <source>
        <dbReference type="ARBA" id="ARBA00001946"/>
    </source>
</evidence>
<comment type="caution">
    <text evidence="18">The sequence shown here is derived from an EMBL/GenBank/DDBJ whole genome shotgun (WGS) entry which is preliminary data.</text>
</comment>
<reference evidence="18" key="1">
    <citation type="submission" date="2021-03" db="EMBL/GenBank/DDBJ databases">
        <authorList>
            <person name="Li Z."/>
            <person name="Yang C."/>
        </authorList>
    </citation>
    <scope>NUCLEOTIDE SEQUENCE</scope>
    <source>
        <strain evidence="18">Dzin_1.0</strain>
        <tissue evidence="18">Leaf</tissue>
    </source>
</reference>
<dbReference type="GO" id="GO:0005953">
    <property type="term" value="C:CAAX-protein geranylgeranyltransferase complex"/>
    <property type="evidence" value="ECO:0007669"/>
    <property type="project" value="TreeGrafter"/>
</dbReference>
<dbReference type="SUPFAM" id="SSF48439">
    <property type="entry name" value="Protein prenylyltransferase"/>
    <property type="match status" value="1"/>
</dbReference>
<comment type="similarity">
    <text evidence="2">Belongs to the protein prenyltransferase subunit alpha family.</text>
</comment>
<evidence type="ECO:0000256" key="7">
    <source>
        <dbReference type="ARBA" id="ARBA00022737"/>
    </source>
</evidence>
<dbReference type="GO" id="GO:0005965">
    <property type="term" value="C:protein farnesyltransferase complex"/>
    <property type="evidence" value="ECO:0007669"/>
    <property type="project" value="TreeGrafter"/>
</dbReference>
<keyword evidence="7" id="KW-0677">Repeat</keyword>
<evidence type="ECO:0000256" key="13">
    <source>
        <dbReference type="ARBA" id="ARBA00043219"/>
    </source>
</evidence>